<dbReference type="AlphaFoldDB" id="A0A2I0XF72"/>
<gene>
    <name evidence="1" type="ORF">MA16_Dca023711</name>
</gene>
<keyword evidence="2" id="KW-1185">Reference proteome</keyword>
<evidence type="ECO:0000313" key="1">
    <source>
        <dbReference type="EMBL" id="PKU86562.1"/>
    </source>
</evidence>
<protein>
    <submittedName>
        <fullName evidence="1">Uncharacterized protein</fullName>
    </submittedName>
</protein>
<dbReference type="Proteomes" id="UP000233837">
    <property type="component" value="Unassembled WGS sequence"/>
</dbReference>
<accession>A0A2I0XF72</accession>
<dbReference type="EMBL" id="KZ501940">
    <property type="protein sequence ID" value="PKU86562.1"/>
    <property type="molecule type" value="Genomic_DNA"/>
</dbReference>
<organism evidence="1 2">
    <name type="scientific">Dendrobium catenatum</name>
    <dbReference type="NCBI Taxonomy" id="906689"/>
    <lineage>
        <taxon>Eukaryota</taxon>
        <taxon>Viridiplantae</taxon>
        <taxon>Streptophyta</taxon>
        <taxon>Embryophyta</taxon>
        <taxon>Tracheophyta</taxon>
        <taxon>Spermatophyta</taxon>
        <taxon>Magnoliopsida</taxon>
        <taxon>Liliopsida</taxon>
        <taxon>Asparagales</taxon>
        <taxon>Orchidaceae</taxon>
        <taxon>Epidendroideae</taxon>
        <taxon>Malaxideae</taxon>
        <taxon>Dendrobiinae</taxon>
        <taxon>Dendrobium</taxon>
    </lineage>
</organism>
<name>A0A2I0XF72_9ASPA</name>
<sequence>MQGTRRPPSAFRRCVRRSPYASVGESTLSHFSHCGCYSELSILLFHLGSGRLQAWEDEEKQQGPRVAPKETSSCCFYLYSSIHFLPKESSIVQRWKAELLFLAFALSMAAAEDLDVQGHTIVALASLILLNWSITNSISMGADSGLEALIEVFIDLPPACTTPVCCSLSIHEGVDVACPVPHQLAVHLNGFQEYQEVPYVSLEVCPGCSSLYP</sequence>
<reference evidence="1 2" key="2">
    <citation type="journal article" date="2017" name="Nature">
        <title>The Apostasia genome and the evolution of orchids.</title>
        <authorList>
            <person name="Zhang G.Q."/>
            <person name="Liu K.W."/>
            <person name="Li Z."/>
            <person name="Lohaus R."/>
            <person name="Hsiao Y.Y."/>
            <person name="Niu S.C."/>
            <person name="Wang J.Y."/>
            <person name="Lin Y.C."/>
            <person name="Xu Q."/>
            <person name="Chen L.J."/>
            <person name="Yoshida K."/>
            <person name="Fujiwara S."/>
            <person name="Wang Z.W."/>
            <person name="Zhang Y.Q."/>
            <person name="Mitsuda N."/>
            <person name="Wang M."/>
            <person name="Liu G.H."/>
            <person name="Pecoraro L."/>
            <person name="Huang H.X."/>
            <person name="Xiao X.J."/>
            <person name="Lin M."/>
            <person name="Wu X.Y."/>
            <person name="Wu W.L."/>
            <person name="Chen Y.Y."/>
            <person name="Chang S.B."/>
            <person name="Sakamoto S."/>
            <person name="Ohme-Takagi M."/>
            <person name="Yagi M."/>
            <person name="Zeng S.J."/>
            <person name="Shen C.Y."/>
            <person name="Yeh C.M."/>
            <person name="Luo Y.B."/>
            <person name="Tsai W.C."/>
            <person name="Van de Peer Y."/>
            <person name="Liu Z.J."/>
        </authorList>
    </citation>
    <scope>NUCLEOTIDE SEQUENCE [LARGE SCALE GENOMIC DNA]</scope>
    <source>
        <tissue evidence="1">The whole plant</tissue>
    </source>
</reference>
<reference evidence="1 2" key="1">
    <citation type="journal article" date="2016" name="Sci. Rep.">
        <title>The Dendrobium catenatum Lindl. genome sequence provides insights into polysaccharide synthase, floral development and adaptive evolution.</title>
        <authorList>
            <person name="Zhang G.Q."/>
            <person name="Xu Q."/>
            <person name="Bian C."/>
            <person name="Tsai W.C."/>
            <person name="Yeh C.M."/>
            <person name="Liu K.W."/>
            <person name="Yoshida K."/>
            <person name="Zhang L.S."/>
            <person name="Chang S.B."/>
            <person name="Chen F."/>
            <person name="Shi Y."/>
            <person name="Su Y.Y."/>
            <person name="Zhang Y.Q."/>
            <person name="Chen L.J."/>
            <person name="Yin Y."/>
            <person name="Lin M."/>
            <person name="Huang H."/>
            <person name="Deng H."/>
            <person name="Wang Z.W."/>
            <person name="Zhu S.L."/>
            <person name="Zhao X."/>
            <person name="Deng C."/>
            <person name="Niu S.C."/>
            <person name="Huang J."/>
            <person name="Wang M."/>
            <person name="Liu G.H."/>
            <person name="Yang H.J."/>
            <person name="Xiao X.J."/>
            <person name="Hsiao Y.Y."/>
            <person name="Wu W.L."/>
            <person name="Chen Y.Y."/>
            <person name="Mitsuda N."/>
            <person name="Ohme-Takagi M."/>
            <person name="Luo Y.B."/>
            <person name="Van de Peer Y."/>
            <person name="Liu Z.J."/>
        </authorList>
    </citation>
    <scope>NUCLEOTIDE SEQUENCE [LARGE SCALE GENOMIC DNA]</scope>
    <source>
        <tissue evidence="1">The whole plant</tissue>
    </source>
</reference>
<proteinExistence type="predicted"/>
<evidence type="ECO:0000313" key="2">
    <source>
        <dbReference type="Proteomes" id="UP000233837"/>
    </source>
</evidence>